<dbReference type="InterPro" id="IPR010330">
    <property type="entry name" value="CoiA_nuc"/>
</dbReference>
<proteinExistence type="predicted"/>
<evidence type="ECO:0000259" key="2">
    <source>
        <dbReference type="Pfam" id="PF25164"/>
    </source>
</evidence>
<dbReference type="Pfam" id="PF25164">
    <property type="entry name" value="CoiA_N"/>
    <property type="match status" value="1"/>
</dbReference>
<gene>
    <name evidence="3" type="ORF">SAMN05877842_101247</name>
</gene>
<dbReference type="InterPro" id="IPR057253">
    <property type="entry name" value="CoiA-like_N"/>
</dbReference>
<dbReference type="AlphaFoldDB" id="A0A285U3K6"/>
<feature type="domain" description="Competence protein CoiA-like N-terminal" evidence="2">
    <location>
        <begin position="18"/>
        <end position="63"/>
    </location>
</feature>
<evidence type="ECO:0000313" key="3">
    <source>
        <dbReference type="EMBL" id="SOC35086.1"/>
    </source>
</evidence>
<name>A0A285U3K6_9BACL</name>
<accession>A0A285U3K6</accession>
<dbReference type="RefSeq" id="WP_097147806.1">
    <property type="nucleotide sequence ID" value="NZ_OBQC01000001.1"/>
</dbReference>
<organism evidence="3 4">
    <name type="scientific">Ureibacillus acetophenoni</name>
    <dbReference type="NCBI Taxonomy" id="614649"/>
    <lineage>
        <taxon>Bacteria</taxon>
        <taxon>Bacillati</taxon>
        <taxon>Bacillota</taxon>
        <taxon>Bacilli</taxon>
        <taxon>Bacillales</taxon>
        <taxon>Caryophanaceae</taxon>
        <taxon>Ureibacillus</taxon>
    </lineage>
</organism>
<dbReference type="EMBL" id="OBQC01000001">
    <property type="protein sequence ID" value="SOC35086.1"/>
    <property type="molecule type" value="Genomic_DNA"/>
</dbReference>
<dbReference type="PIRSF" id="PIRSF007487">
    <property type="entry name" value="Competence-induced_CoiA_bac"/>
    <property type="match status" value="1"/>
</dbReference>
<dbReference type="Pfam" id="PF06054">
    <property type="entry name" value="CoiA_nuc"/>
    <property type="match status" value="1"/>
</dbReference>
<protein>
    <submittedName>
        <fullName evidence="3">Competence CoiA-like predicted nuclease</fullName>
    </submittedName>
</protein>
<sequence>MLVALTDQNETLVLQTSIPKDKLRQLRNERKFYCPQCKNNVQLKIGAIKIPHFAHKTNSACEAFFSEGESEQHLLGKEHLYQLFLQLGYEVELESYIPNLKQRPDLLVKTKEGKHFAIEFQCSNISKEYLQARNSGYQLENIQSIWIPNTPQRLNLSTGMMIVSLSEQFQQFVLSTKNQRYILSYNPHKKQFIYFTNLLHIKDNQYLCKVQKMPLEQQIFPFYLPKKLTRNEFLYYFKTYLDSKVRFLNNRVLISRKGVNDLFLRSVYELRLSFSTIPSFIGVPLKGNESLKVFAVEWQASLFYFAHFYRVEISNFDRQVIKFFLKWAKLDVSEDSILMVSDYINLLKQLNIQHIYSSVENDKLLESLYTQFLA</sequence>
<evidence type="ECO:0000259" key="1">
    <source>
        <dbReference type="Pfam" id="PF06054"/>
    </source>
</evidence>
<evidence type="ECO:0000313" key="4">
    <source>
        <dbReference type="Proteomes" id="UP000219252"/>
    </source>
</evidence>
<dbReference type="Proteomes" id="UP000219252">
    <property type="component" value="Unassembled WGS sequence"/>
</dbReference>
<feature type="domain" description="Competence protein CoiA nuclease-like" evidence="1">
    <location>
        <begin position="69"/>
        <end position="220"/>
    </location>
</feature>
<dbReference type="OrthoDB" id="3784230at2"/>
<reference evidence="4" key="1">
    <citation type="submission" date="2017-08" db="EMBL/GenBank/DDBJ databases">
        <authorList>
            <person name="Varghese N."/>
            <person name="Submissions S."/>
        </authorList>
    </citation>
    <scope>NUCLEOTIDE SEQUENCE [LARGE SCALE GENOMIC DNA]</scope>
    <source>
        <strain evidence="4">JC23</strain>
    </source>
</reference>
<keyword evidence="4" id="KW-1185">Reference proteome</keyword>
<dbReference type="InterPro" id="IPR021176">
    <property type="entry name" value="Competence-induced_CoiA"/>
</dbReference>